<dbReference type="InterPro" id="IPR011333">
    <property type="entry name" value="SKP1/BTB/POZ_sf"/>
</dbReference>
<dbReference type="PANTHER" id="PTHR24413">
    <property type="entry name" value="SPECKLE-TYPE POZ PROTEIN"/>
    <property type="match status" value="1"/>
</dbReference>
<keyword evidence="4" id="KW-1185">Reference proteome</keyword>
<evidence type="ECO:0000259" key="2">
    <source>
        <dbReference type="PROSITE" id="PS50097"/>
    </source>
</evidence>
<feature type="compositionally biased region" description="Gly residues" evidence="1">
    <location>
        <begin position="315"/>
        <end position="331"/>
    </location>
</feature>
<evidence type="ECO:0000313" key="4">
    <source>
        <dbReference type="Proteomes" id="UP001600888"/>
    </source>
</evidence>
<evidence type="ECO:0000256" key="1">
    <source>
        <dbReference type="SAM" id="MobiDB-lite"/>
    </source>
</evidence>
<accession>A0ABR4E593</accession>
<dbReference type="SUPFAM" id="SSF54695">
    <property type="entry name" value="POZ domain"/>
    <property type="match status" value="1"/>
</dbReference>
<protein>
    <recommendedName>
        <fullName evidence="2">BTB domain-containing protein</fullName>
    </recommendedName>
</protein>
<feature type="domain" description="BTB" evidence="2">
    <location>
        <begin position="42"/>
        <end position="110"/>
    </location>
</feature>
<dbReference type="Gene3D" id="3.30.710.10">
    <property type="entry name" value="Potassium Channel Kv1.1, Chain A"/>
    <property type="match status" value="1"/>
</dbReference>
<organism evidence="3 4">
    <name type="scientific">Diaporthe vaccinii</name>
    <dbReference type="NCBI Taxonomy" id="105482"/>
    <lineage>
        <taxon>Eukaryota</taxon>
        <taxon>Fungi</taxon>
        <taxon>Dikarya</taxon>
        <taxon>Ascomycota</taxon>
        <taxon>Pezizomycotina</taxon>
        <taxon>Sordariomycetes</taxon>
        <taxon>Sordariomycetidae</taxon>
        <taxon>Diaporthales</taxon>
        <taxon>Diaporthaceae</taxon>
        <taxon>Diaporthe</taxon>
        <taxon>Diaporthe eres species complex</taxon>
    </lineage>
</organism>
<feature type="region of interest" description="Disordered" evidence="1">
    <location>
        <begin position="315"/>
        <end position="337"/>
    </location>
</feature>
<name>A0ABR4E593_9PEZI</name>
<dbReference type="SMART" id="SM00225">
    <property type="entry name" value="BTB"/>
    <property type="match status" value="1"/>
</dbReference>
<gene>
    <name evidence="3" type="ORF">FJTKL_15356</name>
</gene>
<reference evidence="3 4" key="1">
    <citation type="submission" date="2024-03" db="EMBL/GenBank/DDBJ databases">
        <title>A high-quality draft genome sequence of Diaporthe vaccinii, a causative agent of upright dieback and viscid rot disease in cranberry plants.</title>
        <authorList>
            <person name="Sarrasin M."/>
            <person name="Lang B.F."/>
            <person name="Burger G."/>
        </authorList>
    </citation>
    <scope>NUCLEOTIDE SEQUENCE [LARGE SCALE GENOMIC DNA]</scope>
    <source>
        <strain evidence="3 4">IS7</strain>
    </source>
</reference>
<dbReference type="Proteomes" id="UP001600888">
    <property type="component" value="Unassembled WGS sequence"/>
</dbReference>
<dbReference type="InterPro" id="IPR000210">
    <property type="entry name" value="BTB/POZ_dom"/>
</dbReference>
<dbReference type="PROSITE" id="PS50097">
    <property type="entry name" value="BTB"/>
    <property type="match status" value="1"/>
</dbReference>
<evidence type="ECO:0000313" key="3">
    <source>
        <dbReference type="EMBL" id="KAL2277611.1"/>
    </source>
</evidence>
<comment type="caution">
    <text evidence="3">The sequence shown here is derived from an EMBL/GenBank/DDBJ whole genome shotgun (WGS) entry which is preliminary data.</text>
</comment>
<dbReference type="EMBL" id="JBAWTH010000097">
    <property type="protein sequence ID" value="KAL2277611.1"/>
    <property type="molecule type" value="Genomic_DNA"/>
</dbReference>
<sequence>MDAKPNHNDAPDGPGLPSVNISTVDKRWISHDLQILRSGLLADAEIVCEGDSTPRKVHRSILAGRSAWFRKAFTGGFKEAKECKVNLQETPWRVDLMLYFFYTGGINWSDEVLTSGHDVMDISVEVLRLGDFFQSTDMRRHGESMLLGYLRDFLIQICLLPPFPYTSNEGRFNAETNFPQRFCAAIVNAFDEDRPVKLAQNVLADFAFAARIHLFKNTEFMSFIRNQVVPEFGNLVLEALMTGSVSGVFNHNHAFRQWQDWRVTPRVTAPGAPSPQAEVSSIFGKASLGVASGSGTAPPRVVNGYGTSSAEVSGLGLGRGNGSGGSRGGLFGRTTSR</sequence>
<dbReference type="CDD" id="cd18186">
    <property type="entry name" value="BTB_POZ_ZBTB_KLHL-like"/>
    <property type="match status" value="1"/>
</dbReference>
<dbReference type="Pfam" id="PF00651">
    <property type="entry name" value="BTB"/>
    <property type="match status" value="1"/>
</dbReference>
<proteinExistence type="predicted"/>